<dbReference type="GO" id="GO:0016787">
    <property type="term" value="F:hydrolase activity"/>
    <property type="evidence" value="ECO:0007669"/>
    <property type="project" value="UniProtKB-KW"/>
</dbReference>
<dbReference type="PANTHER" id="PTHR45418">
    <property type="entry name" value="CANCER/TESTIS ANTIGEN 55"/>
    <property type="match status" value="1"/>
</dbReference>
<dbReference type="PANTHER" id="PTHR45418:SF5">
    <property type="entry name" value="BRCA2-INTERACTING PROTEIN-LIKE-RELATED"/>
    <property type="match status" value="1"/>
</dbReference>
<dbReference type="AlphaFoldDB" id="A0A8J4QLA3"/>
<reference evidence="5" key="1">
    <citation type="submission" date="2020-03" db="EMBL/GenBank/DDBJ databases">
        <title>Castanea mollissima Vanexum genome sequencing.</title>
        <authorList>
            <person name="Staton M."/>
        </authorList>
    </citation>
    <scope>NUCLEOTIDE SEQUENCE</scope>
    <source>
        <tissue evidence="5">Leaf</tissue>
    </source>
</reference>
<feature type="domain" description="Helicase MOV-10-like beta-barrel" evidence="4">
    <location>
        <begin position="433"/>
        <end position="506"/>
    </location>
</feature>
<dbReference type="GO" id="GO:0005524">
    <property type="term" value="F:ATP binding"/>
    <property type="evidence" value="ECO:0007669"/>
    <property type="project" value="UniProtKB-KW"/>
</dbReference>
<feature type="compositionally biased region" description="Low complexity" evidence="3">
    <location>
        <begin position="189"/>
        <end position="207"/>
    </location>
</feature>
<feature type="compositionally biased region" description="Low complexity" evidence="3">
    <location>
        <begin position="96"/>
        <end position="110"/>
    </location>
</feature>
<keyword evidence="2" id="KW-0963">Cytoplasm</keyword>
<feature type="region of interest" description="Disordered" evidence="3">
    <location>
        <begin position="54"/>
        <end position="216"/>
    </location>
</feature>
<feature type="compositionally biased region" description="Polar residues" evidence="3">
    <location>
        <begin position="117"/>
        <end position="128"/>
    </location>
</feature>
<dbReference type="OrthoDB" id="6513042at2759"/>
<gene>
    <name evidence="5" type="ORF">CMV_021443</name>
</gene>
<evidence type="ECO:0000259" key="4">
    <source>
        <dbReference type="Pfam" id="PF21634"/>
    </source>
</evidence>
<proteinExistence type="predicted"/>
<dbReference type="InterPro" id="IPR049080">
    <property type="entry name" value="MOV-10-like_beta-barrel"/>
</dbReference>
<comment type="subcellular location">
    <subcellularLocation>
        <location evidence="1">Cytoplasm</location>
    </subcellularLocation>
</comment>
<evidence type="ECO:0000256" key="2">
    <source>
        <dbReference type="ARBA" id="ARBA00022490"/>
    </source>
</evidence>
<evidence type="ECO:0000256" key="3">
    <source>
        <dbReference type="SAM" id="MobiDB-lite"/>
    </source>
</evidence>
<dbReference type="Gene3D" id="3.40.50.300">
    <property type="entry name" value="P-loop containing nucleotide triphosphate hydrolases"/>
    <property type="match status" value="1"/>
</dbReference>
<comment type="caution">
    <text evidence="5">The sequence shown here is derived from an EMBL/GenBank/DDBJ whole genome shotgun (WGS) entry which is preliminary data.</text>
</comment>
<organism evidence="5 6">
    <name type="scientific">Castanea mollissima</name>
    <name type="common">Chinese chestnut</name>
    <dbReference type="NCBI Taxonomy" id="60419"/>
    <lineage>
        <taxon>Eukaryota</taxon>
        <taxon>Viridiplantae</taxon>
        <taxon>Streptophyta</taxon>
        <taxon>Embryophyta</taxon>
        <taxon>Tracheophyta</taxon>
        <taxon>Spermatophyta</taxon>
        <taxon>Magnoliopsida</taxon>
        <taxon>eudicotyledons</taxon>
        <taxon>Gunneridae</taxon>
        <taxon>Pentapetalae</taxon>
        <taxon>rosids</taxon>
        <taxon>fabids</taxon>
        <taxon>Fagales</taxon>
        <taxon>Fagaceae</taxon>
        <taxon>Castanea</taxon>
    </lineage>
</organism>
<feature type="compositionally biased region" description="Polar residues" evidence="3">
    <location>
        <begin position="308"/>
        <end position="318"/>
    </location>
</feature>
<dbReference type="GO" id="GO:0005737">
    <property type="term" value="C:cytoplasm"/>
    <property type="evidence" value="ECO:0007669"/>
    <property type="project" value="UniProtKB-SubCell"/>
</dbReference>
<accession>A0A8J4QLA3</accession>
<feature type="compositionally biased region" description="Polar residues" evidence="3">
    <location>
        <begin position="58"/>
        <end position="73"/>
    </location>
</feature>
<dbReference type="EMBL" id="JRKL02004235">
    <property type="protein sequence ID" value="KAF3953073.1"/>
    <property type="molecule type" value="Genomic_DNA"/>
</dbReference>
<dbReference type="Pfam" id="PF21634">
    <property type="entry name" value="MOV-10_beta-barrel"/>
    <property type="match status" value="1"/>
</dbReference>
<feature type="compositionally biased region" description="Low complexity" evidence="3">
    <location>
        <begin position="277"/>
        <end position="305"/>
    </location>
</feature>
<keyword evidence="6" id="KW-1185">Reference proteome</keyword>
<feature type="region of interest" description="Disordered" evidence="3">
    <location>
        <begin position="234"/>
        <end position="318"/>
    </location>
</feature>
<name>A0A8J4QLA3_9ROSI</name>
<protein>
    <recommendedName>
        <fullName evidence="4">Helicase MOV-10-like beta-barrel domain-containing protein</fullName>
    </recommendedName>
</protein>
<feature type="compositionally biased region" description="Low complexity" evidence="3">
    <location>
        <begin position="129"/>
        <end position="170"/>
    </location>
</feature>
<dbReference type="InterPro" id="IPR027417">
    <property type="entry name" value="P-loop_NTPase"/>
</dbReference>
<dbReference type="Proteomes" id="UP000737018">
    <property type="component" value="Unassembled WGS sequence"/>
</dbReference>
<sequence>MKSFLRKLFLGSRSSSSPSAGINDLVYEPPPESHPSASSSYPIEVVVDSVTVKPPHVQSPSQRTDQVSQNSKESGPLLPIVSSKQPTLSCTPPRYPSSSNIPESSLISSSVKVKPQHVQSSSQSITNEVSHSSKVSSPVPLTISSRRLQSPSKPSPSSSNIPQSSLTSSSVTVKPQHVQSSSQSITNEVSHSSKVSSPVPPTISSTPLQSPSKPSTSSYNLLLYHLSQLPPTFSSIQPADSSNLSQSSSKPPPLSSSPSPSSLKTPVDSSKSYAYFPKTTEPPSASSSPTSYKPPQSSPSVVPYSFKPTPSSSGPPLYSTKQPPVFKPILHTAPNNVTNEGSKTTYVCEKGAPIYAIPEDIKGHIERDIAPQVLKQSLSPSTYKAYFAALLYAEDYYLEKWSDFQLEKVTLKSEDAVLLKSKKSKYSNGSCEEDEKNFVEFEVDSIPVKRPFLLSRDVVRARPSDKEVEPFQGFIHRVVKSRRVLVEFGDDFHSQHHPNRKYDISFSFNRVCLKRAHQAIEAALGPSSNNFLFPECVPRKNILNPPALLDTYDELNTDEFNAVRRILSLQGSPPYLLGGPLIGTDWQRYLPEEKASTRTGVVVCKAVIEIYKTSKENRILICAPINRTCDVLMRSLREVIPESDMFRANAAFREIDEVPIDILRSCPVKDECFACPPLHKLRKFRIILSTFVSSFRLHNQGIAAGHFSHIFLVDASSTTEPEATIALANFANENTSVIVTGKPGNRSRWVRSDMARKYGLRKSYFERLCEVGPYQILNPMFITELVGFEQWSKDIYEY</sequence>
<feature type="compositionally biased region" description="Polar residues" evidence="3">
    <location>
        <begin position="171"/>
        <end position="188"/>
    </location>
</feature>
<evidence type="ECO:0000313" key="6">
    <source>
        <dbReference type="Proteomes" id="UP000737018"/>
    </source>
</evidence>
<feature type="region of interest" description="Disordered" evidence="3">
    <location>
        <begin position="11"/>
        <end position="42"/>
    </location>
</feature>
<evidence type="ECO:0000256" key="1">
    <source>
        <dbReference type="ARBA" id="ARBA00004496"/>
    </source>
</evidence>
<dbReference type="GO" id="GO:0004386">
    <property type="term" value="F:helicase activity"/>
    <property type="evidence" value="ECO:0007669"/>
    <property type="project" value="UniProtKB-KW"/>
</dbReference>
<evidence type="ECO:0000313" key="5">
    <source>
        <dbReference type="EMBL" id="KAF3953073.1"/>
    </source>
</evidence>